<evidence type="ECO:0000313" key="4">
    <source>
        <dbReference type="EMBL" id="RHN06177.1"/>
    </source>
</evidence>
<dbReference type="EMBL" id="QRQM01000013">
    <property type="protein sequence ID" value="RHN06177.1"/>
    <property type="molecule type" value="Genomic_DNA"/>
</dbReference>
<dbReference type="Proteomes" id="UP000291191">
    <property type="component" value="Unassembled WGS sequence"/>
</dbReference>
<dbReference type="PROSITE" id="PS51257">
    <property type="entry name" value="PROKAR_LIPOPROTEIN"/>
    <property type="match status" value="1"/>
</dbReference>
<sequence>MKKNILYVLLGGLLLSLAACSENWEDATSKHVYGENENPYLRADAEATVTKKIQFGAGQTQIINLSDYAELFQVKLGMTLDEAIAGISSGKVVFHGINAARNAWDKTAPNKGMTGWYFDEMGNISTQTNANFTVELNVSNKTLVVSALENVMVGSSVSINVGFAINGTDFDQYVRILSEIAIVDVPVEVSINIPDGEYSAASIAFNDYAGKIQERFGMTVAEFCEGLDGDGEGDIHMYSVNLESLKWDEESSYTANAPGYWMMKDGTVTNWGTAGYSLFAECSISDKTLNIGRSATPVAGDKYTISIGFRDKTNKANLLRFVINITME</sequence>
<proteinExistence type="predicted"/>
<keyword evidence="8" id="KW-1185">Reference proteome</keyword>
<evidence type="ECO:0000313" key="5">
    <source>
        <dbReference type="EMBL" id="RYT82192.1"/>
    </source>
</evidence>
<evidence type="ECO:0000313" key="6">
    <source>
        <dbReference type="Proteomes" id="UP000284772"/>
    </source>
</evidence>
<dbReference type="Proteomes" id="UP000286003">
    <property type="component" value="Unassembled WGS sequence"/>
</dbReference>
<protein>
    <submittedName>
        <fullName evidence="5">DUF4859 domain-containing protein</fullName>
    </submittedName>
</protein>
<gene>
    <name evidence="3" type="ORF">DWX27_13550</name>
    <name evidence="4" type="ORF">DWZ32_12360</name>
    <name evidence="5" type="ORF">EAJ06_04220</name>
</gene>
<dbReference type="RefSeq" id="WP_007660258.1">
    <property type="nucleotide sequence ID" value="NZ_CABMMK010000005.1"/>
</dbReference>
<reference evidence="6 7" key="1">
    <citation type="submission" date="2018-08" db="EMBL/GenBank/DDBJ databases">
        <title>A genome reference for cultivated species of the human gut microbiota.</title>
        <authorList>
            <person name="Zou Y."/>
            <person name="Xue W."/>
            <person name="Luo G."/>
        </authorList>
    </citation>
    <scope>NUCLEOTIDE SEQUENCE [LARGE SCALE GENOMIC DNA]</scope>
    <source>
        <strain evidence="3 6">AF19-10AC</strain>
        <strain evidence="4 7">AF31-23</strain>
    </source>
</reference>
<dbReference type="OrthoDB" id="1023720at2"/>
<accession>A0A3E4KXJ8</accession>
<evidence type="ECO:0000259" key="2">
    <source>
        <dbReference type="Pfam" id="PF16151"/>
    </source>
</evidence>
<evidence type="ECO:0000313" key="8">
    <source>
        <dbReference type="Proteomes" id="UP000291191"/>
    </source>
</evidence>
<dbReference type="AlphaFoldDB" id="A0A3E4KXJ8"/>
<name>A0A3E4KXJ8_9BACE</name>
<dbReference type="Proteomes" id="UP000284772">
    <property type="component" value="Unassembled WGS sequence"/>
</dbReference>
<evidence type="ECO:0000313" key="7">
    <source>
        <dbReference type="Proteomes" id="UP000286003"/>
    </source>
</evidence>
<dbReference type="InterPro" id="IPR032339">
    <property type="entry name" value="DUF4859"/>
</dbReference>
<feature type="domain" description="DUF4859" evidence="2">
    <location>
        <begin position="198"/>
        <end position="314"/>
    </location>
</feature>
<dbReference type="EMBL" id="RCXO01000003">
    <property type="protein sequence ID" value="RYT82192.1"/>
    <property type="molecule type" value="Genomic_DNA"/>
</dbReference>
<feature type="signal peptide" evidence="1">
    <location>
        <begin position="1"/>
        <end position="21"/>
    </location>
</feature>
<dbReference type="EMBL" id="QRWT01000014">
    <property type="protein sequence ID" value="RGT50591.1"/>
    <property type="molecule type" value="Genomic_DNA"/>
</dbReference>
<evidence type="ECO:0000313" key="3">
    <source>
        <dbReference type="EMBL" id="RGT50591.1"/>
    </source>
</evidence>
<comment type="caution">
    <text evidence="5">The sequence shown here is derived from an EMBL/GenBank/DDBJ whole genome shotgun (WGS) entry which is preliminary data.</text>
</comment>
<keyword evidence="1" id="KW-0732">Signal</keyword>
<reference evidence="5 8" key="2">
    <citation type="journal article" date="2019" name="Science, e1252229">
        <title>Invertible promoters mediate bacterial phase variation, antibiotic resistance, and host adaptation in the gut.</title>
        <authorList>
            <person name="Jiang X."/>
            <person name="Hall A.B."/>
            <person name="Arthur T.D."/>
            <person name="Plichta D.R."/>
            <person name="Covington C.T."/>
            <person name="Poyet M."/>
            <person name="Crothers J."/>
            <person name="Moses P.L."/>
            <person name="Tolonen A.C."/>
            <person name="Vlamakis H."/>
            <person name="Alm E.J."/>
            <person name="Xavier R.J."/>
        </authorList>
    </citation>
    <scope>NUCLEOTIDE SEQUENCE [LARGE SCALE GENOMIC DNA]</scope>
    <source>
        <strain evidence="5">Bf_0095</strain>
        <strain evidence="8">bf_0095</strain>
    </source>
</reference>
<organism evidence="5 8">
    <name type="scientific">Bacteroides intestinalis</name>
    <dbReference type="NCBI Taxonomy" id="329854"/>
    <lineage>
        <taxon>Bacteria</taxon>
        <taxon>Pseudomonadati</taxon>
        <taxon>Bacteroidota</taxon>
        <taxon>Bacteroidia</taxon>
        <taxon>Bacteroidales</taxon>
        <taxon>Bacteroidaceae</taxon>
        <taxon>Bacteroides</taxon>
    </lineage>
</organism>
<feature type="chain" id="PRO_5044592984" evidence="1">
    <location>
        <begin position="22"/>
        <end position="328"/>
    </location>
</feature>
<dbReference type="GeneID" id="26158001"/>
<evidence type="ECO:0000256" key="1">
    <source>
        <dbReference type="SAM" id="SignalP"/>
    </source>
</evidence>
<dbReference type="Pfam" id="PF16151">
    <property type="entry name" value="DUF4859"/>
    <property type="match status" value="1"/>
</dbReference>